<keyword evidence="1" id="KW-1133">Transmembrane helix</keyword>
<proteinExistence type="predicted"/>
<evidence type="ECO:0000313" key="2">
    <source>
        <dbReference type="EMBL" id="KAF2722264.1"/>
    </source>
</evidence>
<accession>A0A9P4UPY5</accession>
<dbReference type="Proteomes" id="UP000799441">
    <property type="component" value="Unassembled WGS sequence"/>
</dbReference>
<gene>
    <name evidence="2" type="ORF">K431DRAFT_338297</name>
</gene>
<name>A0A9P4UPY5_9PEZI</name>
<reference evidence="2" key="1">
    <citation type="journal article" date="2020" name="Stud. Mycol.">
        <title>101 Dothideomycetes genomes: a test case for predicting lifestyles and emergence of pathogens.</title>
        <authorList>
            <person name="Haridas S."/>
            <person name="Albert R."/>
            <person name="Binder M."/>
            <person name="Bloem J."/>
            <person name="Labutti K."/>
            <person name="Salamov A."/>
            <person name="Andreopoulos B."/>
            <person name="Baker S."/>
            <person name="Barry K."/>
            <person name="Bills G."/>
            <person name="Bluhm B."/>
            <person name="Cannon C."/>
            <person name="Castanera R."/>
            <person name="Culley D."/>
            <person name="Daum C."/>
            <person name="Ezra D."/>
            <person name="Gonzalez J."/>
            <person name="Henrissat B."/>
            <person name="Kuo A."/>
            <person name="Liang C."/>
            <person name="Lipzen A."/>
            <person name="Lutzoni F."/>
            <person name="Magnuson J."/>
            <person name="Mondo S."/>
            <person name="Nolan M."/>
            <person name="Ohm R."/>
            <person name="Pangilinan J."/>
            <person name="Park H.-J."/>
            <person name="Ramirez L."/>
            <person name="Alfaro M."/>
            <person name="Sun H."/>
            <person name="Tritt A."/>
            <person name="Yoshinaga Y."/>
            <person name="Zwiers L.-H."/>
            <person name="Turgeon B."/>
            <person name="Goodwin S."/>
            <person name="Spatafora J."/>
            <person name="Crous P."/>
            <person name="Grigoriev I."/>
        </authorList>
    </citation>
    <scope>NUCLEOTIDE SEQUENCE</scope>
    <source>
        <strain evidence="2">CBS 116435</strain>
    </source>
</reference>
<evidence type="ECO:0000313" key="3">
    <source>
        <dbReference type="Proteomes" id="UP000799441"/>
    </source>
</evidence>
<keyword evidence="3" id="KW-1185">Reference proteome</keyword>
<dbReference type="OrthoDB" id="3365267at2759"/>
<sequence length="184" mass="19507">MSSEALAVARKNLGHELGDLAEQHLKHDLQQSDRDALVSAASKVSTHASVGSLLGVTFGIYLAYRLRSNRAAVFNAFKANAGQKPVSVSLADGTSHTLPDLTPVMRPSLAGDILTYTFLGAGGLFFGGELGLLSGTISARRGILKDRESFERIEGAFKSFQADALRKKADLLEKGGSGILTAKY</sequence>
<comment type="caution">
    <text evidence="2">The sequence shown here is derived from an EMBL/GenBank/DDBJ whole genome shotgun (WGS) entry which is preliminary data.</text>
</comment>
<protein>
    <submittedName>
        <fullName evidence="2">Uncharacterized protein</fullName>
    </submittedName>
</protein>
<keyword evidence="1" id="KW-0472">Membrane</keyword>
<evidence type="ECO:0000256" key="1">
    <source>
        <dbReference type="SAM" id="Phobius"/>
    </source>
</evidence>
<feature type="transmembrane region" description="Helical" evidence="1">
    <location>
        <begin position="44"/>
        <end position="64"/>
    </location>
</feature>
<feature type="transmembrane region" description="Helical" evidence="1">
    <location>
        <begin position="113"/>
        <end position="137"/>
    </location>
</feature>
<keyword evidence="1" id="KW-0812">Transmembrane</keyword>
<organism evidence="2 3">
    <name type="scientific">Polychaeton citri CBS 116435</name>
    <dbReference type="NCBI Taxonomy" id="1314669"/>
    <lineage>
        <taxon>Eukaryota</taxon>
        <taxon>Fungi</taxon>
        <taxon>Dikarya</taxon>
        <taxon>Ascomycota</taxon>
        <taxon>Pezizomycotina</taxon>
        <taxon>Dothideomycetes</taxon>
        <taxon>Dothideomycetidae</taxon>
        <taxon>Capnodiales</taxon>
        <taxon>Capnodiaceae</taxon>
        <taxon>Polychaeton</taxon>
    </lineage>
</organism>
<dbReference type="EMBL" id="MU003784">
    <property type="protein sequence ID" value="KAF2722264.1"/>
    <property type="molecule type" value="Genomic_DNA"/>
</dbReference>
<dbReference type="AlphaFoldDB" id="A0A9P4UPY5"/>